<comment type="caution">
    <text evidence="2">The sequence shown here is derived from an EMBL/GenBank/DDBJ whole genome shotgun (WGS) entry which is preliminary data.</text>
</comment>
<dbReference type="Proteomes" id="UP000603141">
    <property type="component" value="Unassembled WGS sequence"/>
</dbReference>
<gene>
    <name evidence="2" type="ORF">JIN85_17760</name>
</gene>
<protein>
    <submittedName>
        <fullName evidence="2">Transposase</fullName>
    </submittedName>
</protein>
<dbReference type="AlphaFoldDB" id="A0A934VXE2"/>
<proteinExistence type="predicted"/>
<dbReference type="GO" id="GO:0003676">
    <property type="term" value="F:nucleic acid binding"/>
    <property type="evidence" value="ECO:0007669"/>
    <property type="project" value="InterPro"/>
</dbReference>
<evidence type="ECO:0000259" key="1">
    <source>
        <dbReference type="Pfam" id="PF13358"/>
    </source>
</evidence>
<feature type="non-terminal residue" evidence="2">
    <location>
        <position position="1"/>
    </location>
</feature>
<dbReference type="Pfam" id="PF13358">
    <property type="entry name" value="DDE_3"/>
    <property type="match status" value="1"/>
</dbReference>
<evidence type="ECO:0000313" key="2">
    <source>
        <dbReference type="EMBL" id="MBK1884270.1"/>
    </source>
</evidence>
<dbReference type="InterPro" id="IPR038717">
    <property type="entry name" value="Tc1-like_DDE_dom"/>
</dbReference>
<keyword evidence="3" id="KW-1185">Reference proteome</keyword>
<feature type="domain" description="Tc1-like transposase DDE" evidence="1">
    <location>
        <begin position="2"/>
        <end position="31"/>
    </location>
</feature>
<dbReference type="InterPro" id="IPR036397">
    <property type="entry name" value="RNaseH_sf"/>
</dbReference>
<sequence>HHIQPFYLSPYSPDFNPIERLWQHLKGHFMADFLTSDGVALTDRLLTSLQALLDQPRTVSSVCSLPNLNRK</sequence>
<evidence type="ECO:0000313" key="3">
    <source>
        <dbReference type="Proteomes" id="UP000603141"/>
    </source>
</evidence>
<reference evidence="2" key="1">
    <citation type="submission" date="2021-01" db="EMBL/GenBank/DDBJ databases">
        <title>Modified the classification status of verrucomicrobia.</title>
        <authorList>
            <person name="Feng X."/>
        </authorList>
    </citation>
    <scope>NUCLEOTIDE SEQUENCE</scope>
    <source>
        <strain evidence="2">KCTC 22041</strain>
    </source>
</reference>
<dbReference type="Gene3D" id="3.30.420.10">
    <property type="entry name" value="Ribonuclease H-like superfamily/Ribonuclease H"/>
    <property type="match status" value="1"/>
</dbReference>
<dbReference type="RefSeq" id="WP_200273298.1">
    <property type="nucleotide sequence ID" value="NZ_JAENIJ010000041.1"/>
</dbReference>
<accession>A0A934VXE2</accession>
<dbReference type="EMBL" id="JAENIJ010000041">
    <property type="protein sequence ID" value="MBK1884270.1"/>
    <property type="molecule type" value="Genomic_DNA"/>
</dbReference>
<organism evidence="2 3">
    <name type="scientific">Luteolibacter pohnpeiensis</name>
    <dbReference type="NCBI Taxonomy" id="454153"/>
    <lineage>
        <taxon>Bacteria</taxon>
        <taxon>Pseudomonadati</taxon>
        <taxon>Verrucomicrobiota</taxon>
        <taxon>Verrucomicrobiia</taxon>
        <taxon>Verrucomicrobiales</taxon>
        <taxon>Verrucomicrobiaceae</taxon>
        <taxon>Luteolibacter</taxon>
    </lineage>
</organism>
<name>A0A934VXE2_9BACT</name>